<sequence length="119" mass="12664">MDSPIIPKHSKDITEGPLANVASTSLSSSPVLAGKFNTFKSKPSVHLSVDNNLPLRPTSPSTSSNLSSYSAISKLSGDILLDAASFRSRESEDTEYMLRGGPTSPKRRSGLGIEMAKEL</sequence>
<dbReference type="EMBL" id="JASJQH010008639">
    <property type="protein sequence ID" value="KAK9687540.1"/>
    <property type="molecule type" value="Genomic_DNA"/>
</dbReference>
<accession>A0ABR2VP21</accession>
<dbReference type="Proteomes" id="UP001479436">
    <property type="component" value="Unassembled WGS sequence"/>
</dbReference>
<evidence type="ECO:0000313" key="2">
    <source>
        <dbReference type="EMBL" id="KAK9687540.1"/>
    </source>
</evidence>
<comment type="caution">
    <text evidence="2">The sequence shown here is derived from an EMBL/GenBank/DDBJ whole genome shotgun (WGS) entry which is preliminary data.</text>
</comment>
<gene>
    <name evidence="2" type="ORF">K7432_014752</name>
</gene>
<evidence type="ECO:0000256" key="1">
    <source>
        <dbReference type="SAM" id="MobiDB-lite"/>
    </source>
</evidence>
<evidence type="ECO:0000313" key="3">
    <source>
        <dbReference type="Proteomes" id="UP001479436"/>
    </source>
</evidence>
<reference evidence="2 3" key="1">
    <citation type="submission" date="2023-04" db="EMBL/GenBank/DDBJ databases">
        <title>Genome of Basidiobolus ranarum AG-B5.</title>
        <authorList>
            <person name="Stajich J.E."/>
            <person name="Carter-House D."/>
            <person name="Gryganskyi A."/>
        </authorList>
    </citation>
    <scope>NUCLEOTIDE SEQUENCE [LARGE SCALE GENOMIC DNA]</scope>
    <source>
        <strain evidence="2 3">AG-B5</strain>
    </source>
</reference>
<proteinExistence type="predicted"/>
<feature type="non-terminal residue" evidence="2">
    <location>
        <position position="119"/>
    </location>
</feature>
<protein>
    <submittedName>
        <fullName evidence="2">Uncharacterized protein</fullName>
    </submittedName>
</protein>
<keyword evidence="3" id="KW-1185">Reference proteome</keyword>
<feature type="region of interest" description="Disordered" evidence="1">
    <location>
        <begin position="93"/>
        <end position="119"/>
    </location>
</feature>
<name>A0ABR2VP21_9FUNG</name>
<organism evidence="2 3">
    <name type="scientific">Basidiobolus ranarum</name>
    <dbReference type="NCBI Taxonomy" id="34480"/>
    <lineage>
        <taxon>Eukaryota</taxon>
        <taxon>Fungi</taxon>
        <taxon>Fungi incertae sedis</taxon>
        <taxon>Zoopagomycota</taxon>
        <taxon>Entomophthoromycotina</taxon>
        <taxon>Basidiobolomycetes</taxon>
        <taxon>Basidiobolales</taxon>
        <taxon>Basidiobolaceae</taxon>
        <taxon>Basidiobolus</taxon>
    </lineage>
</organism>